<gene>
    <name evidence="6" type="ORF">I7412_32460</name>
</gene>
<reference evidence="6" key="1">
    <citation type="submission" date="2020-12" db="EMBL/GenBank/DDBJ databases">
        <title>Genomic characterization of non-nitrogen-fixing Frankia strains.</title>
        <authorList>
            <person name="Carlos-Shanley C."/>
            <person name="Guerra T."/>
            <person name="Hahn D."/>
        </authorList>
    </citation>
    <scope>NUCLEOTIDE SEQUENCE</scope>
    <source>
        <strain evidence="6">CN6</strain>
    </source>
</reference>
<dbReference type="SUPFAM" id="SSF48498">
    <property type="entry name" value="Tetracyclin repressor-like, C-terminal domain"/>
    <property type="match status" value="1"/>
</dbReference>
<dbReference type="Proteomes" id="UP000604475">
    <property type="component" value="Unassembled WGS sequence"/>
</dbReference>
<keyword evidence="1" id="KW-0805">Transcription regulation</keyword>
<dbReference type="GO" id="GO:0003700">
    <property type="term" value="F:DNA-binding transcription factor activity"/>
    <property type="evidence" value="ECO:0007669"/>
    <property type="project" value="TreeGrafter"/>
</dbReference>
<evidence type="ECO:0000313" key="7">
    <source>
        <dbReference type="Proteomes" id="UP000604475"/>
    </source>
</evidence>
<dbReference type="InterPro" id="IPR011075">
    <property type="entry name" value="TetR_C"/>
</dbReference>
<evidence type="ECO:0000256" key="2">
    <source>
        <dbReference type="ARBA" id="ARBA00023125"/>
    </source>
</evidence>
<dbReference type="PROSITE" id="PS50977">
    <property type="entry name" value="HTH_TETR_2"/>
    <property type="match status" value="1"/>
</dbReference>
<keyword evidence="3" id="KW-0804">Transcription</keyword>
<comment type="caution">
    <text evidence="6">The sequence shown here is derived from an EMBL/GenBank/DDBJ whole genome shotgun (WGS) entry which is preliminary data.</text>
</comment>
<evidence type="ECO:0000259" key="5">
    <source>
        <dbReference type="PROSITE" id="PS50977"/>
    </source>
</evidence>
<dbReference type="Pfam" id="PF00440">
    <property type="entry name" value="TetR_N"/>
    <property type="match status" value="1"/>
</dbReference>
<dbReference type="SUPFAM" id="SSF46689">
    <property type="entry name" value="Homeodomain-like"/>
    <property type="match status" value="1"/>
</dbReference>
<dbReference type="InterPro" id="IPR050109">
    <property type="entry name" value="HTH-type_TetR-like_transc_reg"/>
</dbReference>
<feature type="non-terminal residue" evidence="6">
    <location>
        <position position="1"/>
    </location>
</feature>
<dbReference type="GO" id="GO:0000976">
    <property type="term" value="F:transcription cis-regulatory region binding"/>
    <property type="evidence" value="ECO:0007669"/>
    <property type="project" value="TreeGrafter"/>
</dbReference>
<name>A0A937RGI3_9ACTN</name>
<sequence>SATAPDHRPATRRRGEALRKAIFDAVFEQLRTVGYTNLTMDNVAAAAHTSKTVLYRRWASKDDMISDALREALPAPAEVVITGDVRADLLALLRCVQVAFTSTKGTAFQIVSAEAGCERGVVRQTVIAHVVQPCIDRILDVLRQAAERGDVRPEAATELVASSGPALLAQYSLVYGPVLPDEFLSSVVDQIVLPLVTPGQAVERPAAAPPVAAS</sequence>
<proteinExistence type="predicted"/>
<accession>A0A937RGI3</accession>
<dbReference type="PANTHER" id="PTHR30055">
    <property type="entry name" value="HTH-TYPE TRANSCRIPTIONAL REGULATOR RUTR"/>
    <property type="match status" value="1"/>
</dbReference>
<dbReference type="EMBL" id="JAEACQ010000285">
    <property type="protein sequence ID" value="MBL7631791.1"/>
    <property type="molecule type" value="Genomic_DNA"/>
</dbReference>
<evidence type="ECO:0000256" key="1">
    <source>
        <dbReference type="ARBA" id="ARBA00023015"/>
    </source>
</evidence>
<feature type="domain" description="HTH tetR-type" evidence="5">
    <location>
        <begin position="16"/>
        <end position="76"/>
    </location>
</feature>
<evidence type="ECO:0000256" key="4">
    <source>
        <dbReference type="PROSITE-ProRule" id="PRU00335"/>
    </source>
</evidence>
<evidence type="ECO:0000256" key="3">
    <source>
        <dbReference type="ARBA" id="ARBA00023163"/>
    </source>
</evidence>
<organism evidence="6 7">
    <name type="scientific">Frankia nepalensis</name>
    <dbReference type="NCBI Taxonomy" id="1836974"/>
    <lineage>
        <taxon>Bacteria</taxon>
        <taxon>Bacillati</taxon>
        <taxon>Actinomycetota</taxon>
        <taxon>Actinomycetes</taxon>
        <taxon>Frankiales</taxon>
        <taxon>Frankiaceae</taxon>
        <taxon>Frankia</taxon>
    </lineage>
</organism>
<keyword evidence="7" id="KW-1185">Reference proteome</keyword>
<dbReference type="PANTHER" id="PTHR30055:SF148">
    <property type="entry name" value="TETR-FAMILY TRANSCRIPTIONAL REGULATOR"/>
    <property type="match status" value="1"/>
</dbReference>
<keyword evidence="2 4" id="KW-0238">DNA-binding</keyword>
<dbReference type="InterPro" id="IPR036271">
    <property type="entry name" value="Tet_transcr_reg_TetR-rel_C_sf"/>
</dbReference>
<evidence type="ECO:0000313" key="6">
    <source>
        <dbReference type="EMBL" id="MBL7631791.1"/>
    </source>
</evidence>
<dbReference type="RefSeq" id="WP_203003746.1">
    <property type="nucleotide sequence ID" value="NZ_JADWYU010000113.1"/>
</dbReference>
<protein>
    <submittedName>
        <fullName evidence="6">TetR/AcrR family transcriptional regulator</fullName>
    </submittedName>
</protein>
<dbReference type="Gene3D" id="1.10.10.60">
    <property type="entry name" value="Homeodomain-like"/>
    <property type="match status" value="1"/>
</dbReference>
<dbReference type="Pfam" id="PF16859">
    <property type="entry name" value="TetR_C_11"/>
    <property type="match status" value="1"/>
</dbReference>
<feature type="DNA-binding region" description="H-T-H motif" evidence="4">
    <location>
        <begin position="39"/>
        <end position="58"/>
    </location>
</feature>
<dbReference type="AlphaFoldDB" id="A0A937RGI3"/>
<dbReference type="Gene3D" id="1.10.357.10">
    <property type="entry name" value="Tetracycline Repressor, domain 2"/>
    <property type="match status" value="1"/>
</dbReference>
<dbReference type="InterPro" id="IPR009057">
    <property type="entry name" value="Homeodomain-like_sf"/>
</dbReference>
<dbReference type="InterPro" id="IPR001647">
    <property type="entry name" value="HTH_TetR"/>
</dbReference>